<evidence type="ECO:0000313" key="4">
    <source>
        <dbReference type="Proteomes" id="UP001596506"/>
    </source>
</evidence>
<feature type="signal peptide" evidence="2">
    <location>
        <begin position="1"/>
        <end position="22"/>
    </location>
</feature>
<sequence length="344" mass="38608">MTRNRQLTAVACAALAVMVSGCQIGGSTVSSREGYFSWVDEQGRVRYSPIVSAQEPVSAQEQAPPDQPEAPVRARAGDEIEDEFTPADYPDAEELRRRGYVREGERQPYFTWRDASGNVRVTYYQPDTRTDEEKGLTKPPTVATQAKVYRPGDTPLVSEPVAGHDPDAFAILGVADEPDNYLERFSETCCRTLDTQNQQLWQAGREFGVHVTKNSPTHGFLTGQSPYQLIALPREDQLKGKILRLRSYANNGVFVPSVLFLDGELAPTRLVTDLVMEFEPENWHRRGYLEARIPVSAAGDERWMLIFTRNEDLEGQTVVDTRRGPQKIPHVRTGEFGLTLEDAY</sequence>
<protein>
    <submittedName>
        <fullName evidence="3">MalM family protein</fullName>
    </submittedName>
</protein>
<evidence type="ECO:0000313" key="3">
    <source>
        <dbReference type="EMBL" id="MFC7294168.1"/>
    </source>
</evidence>
<organism evidence="3 4">
    <name type="scientific">Marinobacter aromaticivorans</name>
    <dbReference type="NCBI Taxonomy" id="1494078"/>
    <lineage>
        <taxon>Bacteria</taxon>
        <taxon>Pseudomonadati</taxon>
        <taxon>Pseudomonadota</taxon>
        <taxon>Gammaproteobacteria</taxon>
        <taxon>Pseudomonadales</taxon>
        <taxon>Marinobacteraceae</taxon>
        <taxon>Marinobacter</taxon>
    </lineage>
</organism>
<feature type="region of interest" description="Disordered" evidence="1">
    <location>
        <begin position="54"/>
        <end position="73"/>
    </location>
</feature>
<keyword evidence="4" id="KW-1185">Reference proteome</keyword>
<evidence type="ECO:0000256" key="1">
    <source>
        <dbReference type="SAM" id="MobiDB-lite"/>
    </source>
</evidence>
<dbReference type="Pfam" id="PF07148">
    <property type="entry name" value="MalM"/>
    <property type="match status" value="1"/>
</dbReference>
<keyword evidence="2" id="KW-0732">Signal</keyword>
<feature type="chain" id="PRO_5047226193" evidence="2">
    <location>
        <begin position="23"/>
        <end position="344"/>
    </location>
</feature>
<dbReference type="Proteomes" id="UP001596506">
    <property type="component" value="Unassembled WGS sequence"/>
</dbReference>
<dbReference type="EMBL" id="JBHTBD010000001">
    <property type="protein sequence ID" value="MFC7294168.1"/>
    <property type="molecule type" value="Genomic_DNA"/>
</dbReference>
<name>A0ABW2ITB0_9GAMM</name>
<dbReference type="PROSITE" id="PS51257">
    <property type="entry name" value="PROKAR_LIPOPROTEIN"/>
    <property type="match status" value="1"/>
</dbReference>
<proteinExistence type="predicted"/>
<accession>A0ABW2ITB0</accession>
<reference evidence="4" key="1">
    <citation type="journal article" date="2019" name="Int. J. Syst. Evol. Microbiol.">
        <title>The Global Catalogue of Microorganisms (GCM) 10K type strain sequencing project: providing services to taxonomists for standard genome sequencing and annotation.</title>
        <authorList>
            <consortium name="The Broad Institute Genomics Platform"/>
            <consortium name="The Broad Institute Genome Sequencing Center for Infectious Disease"/>
            <person name="Wu L."/>
            <person name="Ma J."/>
        </authorList>
    </citation>
    <scope>NUCLEOTIDE SEQUENCE [LARGE SCALE GENOMIC DNA]</scope>
    <source>
        <strain evidence="4">CCUG 60559</strain>
    </source>
</reference>
<evidence type="ECO:0000256" key="2">
    <source>
        <dbReference type="SAM" id="SignalP"/>
    </source>
</evidence>
<dbReference type="InterPro" id="IPR010794">
    <property type="entry name" value="MalM"/>
</dbReference>
<dbReference type="RefSeq" id="WP_227520975.1">
    <property type="nucleotide sequence ID" value="NZ_JBHTBD010000001.1"/>
</dbReference>
<comment type="caution">
    <text evidence="3">The sequence shown here is derived from an EMBL/GenBank/DDBJ whole genome shotgun (WGS) entry which is preliminary data.</text>
</comment>
<gene>
    <name evidence="3" type="ORF">ACFQQA_05470</name>
</gene>